<gene>
    <name evidence="2" type="ORF">DAPK24_041050</name>
</gene>
<dbReference type="Proteomes" id="UP001378960">
    <property type="component" value="Unassembled WGS sequence"/>
</dbReference>
<evidence type="ECO:0000313" key="2">
    <source>
        <dbReference type="EMBL" id="GMM47507.1"/>
    </source>
</evidence>
<comment type="caution">
    <text evidence="2">The sequence shown here is derived from an EMBL/GenBank/DDBJ whole genome shotgun (WGS) entry which is preliminary data.</text>
</comment>
<proteinExistence type="predicted"/>
<feature type="compositionally biased region" description="Basic and acidic residues" evidence="1">
    <location>
        <begin position="430"/>
        <end position="441"/>
    </location>
</feature>
<reference evidence="2 3" key="1">
    <citation type="journal article" date="2023" name="Elife">
        <title>Identification of key yeast species and microbe-microbe interactions impacting larval growth of Drosophila in the wild.</title>
        <authorList>
            <person name="Mure A."/>
            <person name="Sugiura Y."/>
            <person name="Maeda R."/>
            <person name="Honda K."/>
            <person name="Sakurai N."/>
            <person name="Takahashi Y."/>
            <person name="Watada M."/>
            <person name="Katoh T."/>
            <person name="Gotoh A."/>
            <person name="Gotoh Y."/>
            <person name="Taniguchi I."/>
            <person name="Nakamura K."/>
            <person name="Hayashi T."/>
            <person name="Katayama T."/>
            <person name="Uemura T."/>
            <person name="Hattori Y."/>
        </authorList>
    </citation>
    <scope>NUCLEOTIDE SEQUENCE [LARGE SCALE GENOMIC DNA]</scope>
    <source>
        <strain evidence="2 3">PK-24</strain>
    </source>
</reference>
<protein>
    <submittedName>
        <fullName evidence="2">Uncharacterized protein</fullName>
    </submittedName>
</protein>
<dbReference type="EMBL" id="BTGB01000009">
    <property type="protein sequence ID" value="GMM47507.1"/>
    <property type="molecule type" value="Genomic_DNA"/>
</dbReference>
<evidence type="ECO:0000313" key="3">
    <source>
        <dbReference type="Proteomes" id="UP001378960"/>
    </source>
</evidence>
<dbReference type="AlphaFoldDB" id="A0AAV5R8P8"/>
<name>A0AAV5R8P8_PICKL</name>
<accession>A0AAV5R8P8</accession>
<keyword evidence="3" id="KW-1185">Reference proteome</keyword>
<sequence length="468" mass="54806">MTKVDYEITYSNPPNFKKYSPMHNRVSGTLRMIFNQPADYIQFLDYSIVTTVQICYFEIIERMGVRSKNRIQKESVIYVKNKRMNLDDVLPNKFNSRDSNLCLSFFINFNDNVNSIGNFLPSSCLNYGNMETALVSVIHEVRVNVVQFRNGIEYIYDRCVIPLFYQAGIDDRLRYENNKNVLTTSDSQLFDKKEREYYFSEETGKLTSIAKKNSLFFRKRENSNRYDLFTKSIPLSVSMKSNEIIDITKPFINQFTLTLSSDLKTQMMYSNQTNDFQYNNKSTKLGLFKIKSLQLEQKNQILIDGKINDTVYTPLLNIQFNEFYLDIKDFMYDKSNDIYKLNISSNDLLKHSKLNLKYSLFNLMGSKVVMTNGITNIFENKTTVSFNWTISDGNNDGNMRIYHLETNSTFDLPDMYHNYNPKLGDSLQEISEKKAMEKEFEYSSQSFPPPPPSYEESEGPYYDIKEKS</sequence>
<organism evidence="2 3">
    <name type="scientific">Pichia kluyveri</name>
    <name type="common">Yeast</name>
    <dbReference type="NCBI Taxonomy" id="36015"/>
    <lineage>
        <taxon>Eukaryota</taxon>
        <taxon>Fungi</taxon>
        <taxon>Dikarya</taxon>
        <taxon>Ascomycota</taxon>
        <taxon>Saccharomycotina</taxon>
        <taxon>Pichiomycetes</taxon>
        <taxon>Pichiales</taxon>
        <taxon>Pichiaceae</taxon>
        <taxon>Pichia</taxon>
    </lineage>
</organism>
<feature type="region of interest" description="Disordered" evidence="1">
    <location>
        <begin position="427"/>
        <end position="468"/>
    </location>
</feature>
<evidence type="ECO:0000256" key="1">
    <source>
        <dbReference type="SAM" id="MobiDB-lite"/>
    </source>
</evidence>